<dbReference type="AlphaFoldDB" id="A0ABD0JGK2"/>
<evidence type="ECO:0000313" key="1">
    <source>
        <dbReference type="EMBL" id="KAK7474129.1"/>
    </source>
</evidence>
<feature type="non-terminal residue" evidence="1">
    <location>
        <position position="1"/>
    </location>
</feature>
<reference evidence="1 2" key="1">
    <citation type="journal article" date="2023" name="Sci. Data">
        <title>Genome assembly of the Korean intertidal mud-creeper Batillaria attramentaria.</title>
        <authorList>
            <person name="Patra A.K."/>
            <person name="Ho P.T."/>
            <person name="Jun S."/>
            <person name="Lee S.J."/>
            <person name="Kim Y."/>
            <person name="Won Y.J."/>
        </authorList>
    </citation>
    <scope>NUCLEOTIDE SEQUENCE [LARGE SCALE GENOMIC DNA]</scope>
    <source>
        <strain evidence="1">Wonlab-2016</strain>
    </source>
</reference>
<organism evidence="1 2">
    <name type="scientific">Batillaria attramentaria</name>
    <dbReference type="NCBI Taxonomy" id="370345"/>
    <lineage>
        <taxon>Eukaryota</taxon>
        <taxon>Metazoa</taxon>
        <taxon>Spiralia</taxon>
        <taxon>Lophotrochozoa</taxon>
        <taxon>Mollusca</taxon>
        <taxon>Gastropoda</taxon>
        <taxon>Caenogastropoda</taxon>
        <taxon>Sorbeoconcha</taxon>
        <taxon>Cerithioidea</taxon>
        <taxon>Batillariidae</taxon>
        <taxon>Batillaria</taxon>
    </lineage>
</organism>
<dbReference type="Proteomes" id="UP001519460">
    <property type="component" value="Unassembled WGS sequence"/>
</dbReference>
<dbReference type="EMBL" id="JACVVK020000447">
    <property type="protein sequence ID" value="KAK7474129.1"/>
    <property type="molecule type" value="Genomic_DNA"/>
</dbReference>
<protein>
    <submittedName>
        <fullName evidence="1">Uncharacterized protein</fullName>
    </submittedName>
</protein>
<name>A0ABD0JGK2_9CAEN</name>
<proteinExistence type="predicted"/>
<accession>A0ABD0JGK2</accession>
<keyword evidence="2" id="KW-1185">Reference proteome</keyword>
<gene>
    <name evidence="1" type="ORF">BaRGS_00034658</name>
</gene>
<sequence>AGTENRVRDGISTPEYEPVFNDRKCSMVSDSQPVKTNRCSRAVHMLKSACVVVSVAFSSIAY</sequence>
<evidence type="ECO:0000313" key="2">
    <source>
        <dbReference type="Proteomes" id="UP001519460"/>
    </source>
</evidence>
<comment type="caution">
    <text evidence="1">The sequence shown here is derived from an EMBL/GenBank/DDBJ whole genome shotgun (WGS) entry which is preliminary data.</text>
</comment>